<feature type="domain" description="Endonuclease/exonuclease/phosphatase" evidence="4">
    <location>
        <begin position="431"/>
        <end position="647"/>
    </location>
</feature>
<dbReference type="InterPro" id="IPR011055">
    <property type="entry name" value="Dup_hybrid_motif"/>
</dbReference>
<keyword evidence="5" id="KW-0378">Hydrolase</keyword>
<feature type="domain" description="M23ase beta-sheet core" evidence="3">
    <location>
        <begin position="262"/>
        <end position="355"/>
    </location>
</feature>
<dbReference type="Gene3D" id="2.70.70.10">
    <property type="entry name" value="Glucose Permease (Domain IIA)"/>
    <property type="match status" value="1"/>
</dbReference>
<organism evidence="5 6">
    <name type="scientific">Nocardioides albus</name>
    <dbReference type="NCBI Taxonomy" id="1841"/>
    <lineage>
        <taxon>Bacteria</taxon>
        <taxon>Bacillati</taxon>
        <taxon>Actinomycetota</taxon>
        <taxon>Actinomycetes</taxon>
        <taxon>Propionibacteriales</taxon>
        <taxon>Nocardioidaceae</taxon>
        <taxon>Nocardioides</taxon>
    </lineage>
</organism>
<dbReference type="InterPro" id="IPR036691">
    <property type="entry name" value="Endo/exonu/phosph_ase_sf"/>
</dbReference>
<keyword evidence="6" id="KW-1185">Reference proteome</keyword>
<dbReference type="InterPro" id="IPR016047">
    <property type="entry name" value="M23ase_b-sheet_dom"/>
</dbReference>
<evidence type="ECO:0000256" key="1">
    <source>
        <dbReference type="SAM" id="MobiDB-lite"/>
    </source>
</evidence>
<dbReference type="GO" id="GO:0004527">
    <property type="term" value="F:exonuclease activity"/>
    <property type="evidence" value="ECO:0007669"/>
    <property type="project" value="UniProtKB-KW"/>
</dbReference>
<dbReference type="PANTHER" id="PTHR21666">
    <property type="entry name" value="PEPTIDASE-RELATED"/>
    <property type="match status" value="1"/>
</dbReference>
<dbReference type="CDD" id="cd12797">
    <property type="entry name" value="M23_peptidase"/>
    <property type="match status" value="1"/>
</dbReference>
<evidence type="ECO:0000259" key="4">
    <source>
        <dbReference type="Pfam" id="PF03372"/>
    </source>
</evidence>
<dbReference type="Pfam" id="PF01551">
    <property type="entry name" value="Peptidase_M23"/>
    <property type="match status" value="1"/>
</dbReference>
<feature type="transmembrane region" description="Helical" evidence="2">
    <location>
        <begin position="12"/>
        <end position="38"/>
    </location>
</feature>
<dbReference type="GO" id="GO:0004222">
    <property type="term" value="F:metalloendopeptidase activity"/>
    <property type="evidence" value="ECO:0007669"/>
    <property type="project" value="TreeGrafter"/>
</dbReference>
<accession>A0A7W5A240</accession>
<dbReference type="Proteomes" id="UP000577707">
    <property type="component" value="Unassembled WGS sequence"/>
</dbReference>
<evidence type="ECO:0000259" key="3">
    <source>
        <dbReference type="Pfam" id="PF01551"/>
    </source>
</evidence>
<keyword evidence="5" id="KW-0540">Nuclease</keyword>
<feature type="compositionally biased region" description="Low complexity" evidence="1">
    <location>
        <begin position="399"/>
        <end position="409"/>
    </location>
</feature>
<feature type="region of interest" description="Disordered" evidence="1">
    <location>
        <begin position="388"/>
        <end position="409"/>
    </location>
</feature>
<dbReference type="SUPFAM" id="SSF56219">
    <property type="entry name" value="DNase I-like"/>
    <property type="match status" value="1"/>
</dbReference>
<dbReference type="PANTHER" id="PTHR21666:SF270">
    <property type="entry name" value="MUREIN HYDROLASE ACTIVATOR ENVC"/>
    <property type="match status" value="1"/>
</dbReference>
<keyword evidence="5" id="KW-0255">Endonuclease</keyword>
<dbReference type="AlphaFoldDB" id="A0A7W5A240"/>
<dbReference type="InterPro" id="IPR005135">
    <property type="entry name" value="Endo/exonuclease/phosphatase"/>
</dbReference>
<evidence type="ECO:0000313" key="6">
    <source>
        <dbReference type="Proteomes" id="UP000577707"/>
    </source>
</evidence>
<sequence>MPAMLIAKARLIWGLVAAAATLVLVVTGALVILIGGLASTEQSNQDQAESGCVGGTNAIATGGGTGVDGETPEGSVSGFTNEQIQNARTIVAVGKQSGVPAYGWVIALATAMQESTLRNINYGDRDSVGLFQQRPISGWGSVADIMNPVKSAQAFYGVAAHTGNTGLLDIAGWRKMQVTAAAQAVQRSAFPLAYAQHEDEARALVAALADGVSAADLTATATDVACTIGMAGISTSVVRPIQAGLALDNDNYGNAGSNWANMHTGNDYSSPCGTPVQAAHGGTIVLESGGGWGWSGRWLVKVQTAPGNLTTWYGHMQSLSVQEGQAVKAGQVIGQVGSEGNSTGCHLHFEVHPHGGGYLQDQVDPAAWLKKNIGKTLEASKQVAGLPGIGQRGAGQPGQPGASPAAVSGPQVRLAQANIKVSMSRSRYRSDLATVLRHGPDFVSLNEAQSRSVSDISVRGYGSYRASADEYGNRSQALSPVVMWRTDRWVAVDKGVVQLTKPVSGAKNDDRYATWVVLASSDGSGRISVISTHTMTSPAKSPQARKNEAQRGFAKLAGLAQGLQKYGPVLIAGDLNSPYPRSGGNGDPWGPKPLMTKAGMTSSFETLGAPPQGWATHDGGGTIDWLLGSSSTATPTRHATFRLESDHHGLVADYKIRGQ</sequence>
<dbReference type="SUPFAM" id="SSF51261">
    <property type="entry name" value="Duplicated hybrid motif"/>
    <property type="match status" value="1"/>
</dbReference>
<feature type="compositionally biased region" description="Gly residues" evidence="1">
    <location>
        <begin position="388"/>
        <end position="398"/>
    </location>
</feature>
<evidence type="ECO:0000256" key="2">
    <source>
        <dbReference type="SAM" id="Phobius"/>
    </source>
</evidence>
<dbReference type="GO" id="GO:0004519">
    <property type="term" value="F:endonuclease activity"/>
    <property type="evidence" value="ECO:0007669"/>
    <property type="project" value="UniProtKB-KW"/>
</dbReference>
<comment type="caution">
    <text evidence="5">The sequence shown here is derived from an EMBL/GenBank/DDBJ whole genome shotgun (WGS) entry which is preliminary data.</text>
</comment>
<evidence type="ECO:0000313" key="5">
    <source>
        <dbReference type="EMBL" id="MBB3088288.1"/>
    </source>
</evidence>
<keyword evidence="2" id="KW-1133">Transmembrane helix</keyword>
<dbReference type="EMBL" id="JACHXG010000002">
    <property type="protein sequence ID" value="MBB3088288.1"/>
    <property type="molecule type" value="Genomic_DNA"/>
</dbReference>
<dbReference type="Pfam" id="PF03372">
    <property type="entry name" value="Exo_endo_phos"/>
    <property type="match status" value="1"/>
</dbReference>
<reference evidence="5 6" key="1">
    <citation type="submission" date="2020-08" db="EMBL/GenBank/DDBJ databases">
        <title>Genomic Encyclopedia of Type Strains, Phase III (KMG-III): the genomes of soil and plant-associated and newly described type strains.</title>
        <authorList>
            <person name="Whitman W."/>
        </authorList>
    </citation>
    <scope>NUCLEOTIDE SEQUENCE [LARGE SCALE GENOMIC DNA]</scope>
    <source>
        <strain evidence="5 6">CECT 3302</strain>
    </source>
</reference>
<dbReference type="InterPro" id="IPR050570">
    <property type="entry name" value="Cell_wall_metabolism_enzyme"/>
</dbReference>
<protein>
    <submittedName>
        <fullName evidence="5">Murein DD-endopeptidase MepM/ murein hydrolase activator NlpD/endonuclease/exonuclease/phosphatase family metal-dependent hydrolase</fullName>
    </submittedName>
</protein>
<keyword evidence="2" id="KW-0472">Membrane</keyword>
<keyword evidence="5" id="KW-0269">Exonuclease</keyword>
<dbReference type="Gene3D" id="3.60.10.10">
    <property type="entry name" value="Endonuclease/exonuclease/phosphatase"/>
    <property type="match status" value="1"/>
</dbReference>
<name>A0A7W5A240_9ACTN</name>
<gene>
    <name evidence="5" type="ORF">FHS12_001221</name>
</gene>
<proteinExistence type="predicted"/>
<keyword evidence="2" id="KW-0812">Transmembrane</keyword>